<evidence type="ECO:0000313" key="2">
    <source>
        <dbReference type="EMBL" id="ROV91968.1"/>
    </source>
</evidence>
<evidence type="ECO:0000313" key="3">
    <source>
        <dbReference type="Proteomes" id="UP000284375"/>
    </source>
</evidence>
<name>A0A423VLY4_CYTCH</name>
<organism evidence="2 3">
    <name type="scientific">Cytospora chrysosperma</name>
    <name type="common">Cytospora canker fungus</name>
    <name type="synonym">Sphaeria chrysosperma</name>
    <dbReference type="NCBI Taxonomy" id="252740"/>
    <lineage>
        <taxon>Eukaryota</taxon>
        <taxon>Fungi</taxon>
        <taxon>Dikarya</taxon>
        <taxon>Ascomycota</taxon>
        <taxon>Pezizomycotina</taxon>
        <taxon>Sordariomycetes</taxon>
        <taxon>Sordariomycetidae</taxon>
        <taxon>Diaporthales</taxon>
        <taxon>Cytosporaceae</taxon>
        <taxon>Cytospora</taxon>
    </lineage>
</organism>
<dbReference type="InterPro" id="IPR002347">
    <property type="entry name" value="SDR_fam"/>
</dbReference>
<dbReference type="PANTHER" id="PTHR43157:SF31">
    <property type="entry name" value="PHOSPHATIDYLINOSITOL-GLYCAN BIOSYNTHESIS CLASS F PROTEIN"/>
    <property type="match status" value="1"/>
</dbReference>
<dbReference type="GO" id="GO:0016491">
    <property type="term" value="F:oxidoreductase activity"/>
    <property type="evidence" value="ECO:0007669"/>
    <property type="project" value="UniProtKB-KW"/>
</dbReference>
<evidence type="ECO:0000256" key="1">
    <source>
        <dbReference type="ARBA" id="ARBA00023002"/>
    </source>
</evidence>
<dbReference type="SUPFAM" id="SSF51735">
    <property type="entry name" value="NAD(P)-binding Rossmann-fold domains"/>
    <property type="match status" value="1"/>
</dbReference>
<dbReference type="AlphaFoldDB" id="A0A423VLY4"/>
<dbReference type="STRING" id="252740.A0A423VLY4"/>
<proteinExistence type="predicted"/>
<dbReference type="InterPro" id="IPR036291">
    <property type="entry name" value="NAD(P)-bd_dom_sf"/>
</dbReference>
<reference evidence="2 3" key="1">
    <citation type="submission" date="2015-09" db="EMBL/GenBank/DDBJ databases">
        <title>Host preference determinants of Valsa canker pathogens revealed by comparative genomics.</title>
        <authorList>
            <person name="Yin Z."/>
            <person name="Huang L."/>
        </authorList>
    </citation>
    <scope>NUCLEOTIDE SEQUENCE [LARGE SCALE GENOMIC DNA]</scope>
    <source>
        <strain evidence="2 3">YSFL</strain>
    </source>
</reference>
<keyword evidence="3" id="KW-1185">Reference proteome</keyword>
<dbReference type="OrthoDB" id="542013at2759"/>
<dbReference type="EMBL" id="LJZO01000040">
    <property type="protein sequence ID" value="ROV91968.1"/>
    <property type="molecule type" value="Genomic_DNA"/>
</dbReference>
<accession>A0A423VLY4</accession>
<sequence>MAATAKTIVATGCTSGLGFELVKQLLAETQPYKFILGARDIKTTQAAYDKLQYDSRHSLTILPVELSNMQTVKSFAQQTLEKLGQDPVDYLLLNAAIARNADDRPGPNGSQWCDSYVINHLSQHYLVHLLRSKLEASHSRIVVVSSGAIRMIKDTTVLEDDVKAGAKTERMLYPTTKFIQLLGAHWWRRELQGTCKVVVVSPGLIPGTGLGRFAKPGDPLPSPSHPDAKGIPDGAQSILAALMRNDLPEDPEQIFLTSWGEWWPKNQYGLSLDKTLQDKWCPGKEDIEKAEGVMA</sequence>
<dbReference type="Pfam" id="PF00106">
    <property type="entry name" value="adh_short"/>
    <property type="match status" value="1"/>
</dbReference>
<dbReference type="Gene3D" id="3.40.50.720">
    <property type="entry name" value="NAD(P)-binding Rossmann-like Domain"/>
    <property type="match status" value="1"/>
</dbReference>
<evidence type="ECO:0008006" key="4">
    <source>
        <dbReference type="Google" id="ProtNLM"/>
    </source>
</evidence>
<dbReference type="Proteomes" id="UP000284375">
    <property type="component" value="Unassembled WGS sequence"/>
</dbReference>
<keyword evidence="1" id="KW-0560">Oxidoreductase</keyword>
<gene>
    <name evidence="2" type="ORF">VSDG_07627</name>
</gene>
<protein>
    <recommendedName>
        <fullName evidence="4">Ketoreductase (KR) domain-containing protein</fullName>
    </recommendedName>
</protein>
<comment type="caution">
    <text evidence="2">The sequence shown here is derived from an EMBL/GenBank/DDBJ whole genome shotgun (WGS) entry which is preliminary data.</text>
</comment>
<dbReference type="PANTHER" id="PTHR43157">
    <property type="entry name" value="PHOSPHATIDYLINOSITOL-GLYCAN BIOSYNTHESIS CLASS F PROTEIN-RELATED"/>
    <property type="match status" value="1"/>
</dbReference>